<reference evidence="1 2" key="1">
    <citation type="journal article" date="2011" name="J. Bacteriol.">
        <title>Genome sequence of the ethanol-producing Zymomonas mobilis subsp. pomaceae lectotype strain ATCC 29192.</title>
        <authorList>
            <person name="Kouvelis V.N."/>
            <person name="Davenport K.W."/>
            <person name="Brettin T.S."/>
            <person name="Bruce D."/>
            <person name="Detter C."/>
            <person name="Han C.S."/>
            <person name="Nolan M."/>
            <person name="Tapia R."/>
            <person name="Damoulaki A."/>
            <person name="Kyrpides N.C."/>
            <person name="Typas M.A."/>
            <person name="Pappas K.M."/>
        </authorList>
    </citation>
    <scope>NUCLEOTIDE SEQUENCE [LARGE SCALE GENOMIC DNA]</scope>
    <source>
        <strain evidence="2">ATCC 29192 / DSM 22645 / JCM 10191 / CCUG 17912 / NBRC 13757 / NCIMB 11200 / NRRL B-4491 / Barker I</strain>
    </source>
</reference>
<dbReference type="HOGENOM" id="CLU_155966_0_0_5"/>
<proteinExistence type="predicted"/>
<dbReference type="PATRIC" id="fig|579138.3.peg.1611"/>
<dbReference type="AlphaFoldDB" id="F8EW00"/>
<dbReference type="STRING" id="579138.Zymop_1520"/>
<protein>
    <submittedName>
        <fullName evidence="1">Uncharacterized protein</fullName>
    </submittedName>
</protein>
<dbReference type="Proteomes" id="UP000000491">
    <property type="component" value="Chromosome"/>
</dbReference>
<name>F8EW00_ZYMMT</name>
<evidence type="ECO:0000313" key="1">
    <source>
        <dbReference type="EMBL" id="AEI38410.1"/>
    </source>
</evidence>
<dbReference type="RefSeq" id="WP_013934798.1">
    <property type="nucleotide sequence ID" value="NC_015709.1"/>
</dbReference>
<sequence>MLKIWVSGISLIAAMITSFQIEASAHSSYRYRRSGIMRNYASSGYVRGYSRSGYSSHYNRSGYTPHYSYTGYNHGYNPYNHNPFRYNHDYNHLDKQFFYPSYPWHSYSANRNQYTPR</sequence>
<evidence type="ECO:0000313" key="2">
    <source>
        <dbReference type="Proteomes" id="UP000000491"/>
    </source>
</evidence>
<dbReference type="EMBL" id="CP002865">
    <property type="protein sequence ID" value="AEI38410.1"/>
    <property type="molecule type" value="Genomic_DNA"/>
</dbReference>
<gene>
    <name evidence="1" type="ordered locus">Zymop_1520</name>
</gene>
<organism evidence="1 2">
    <name type="scientific">Zymomonas mobilis subsp. pomaceae (strain ATCC 29192 / DSM 22645 / JCM 10191 / CCUG 17912 / NBRC 13757 / NCIMB 11200 / NRRL B-4491 / Barker I)</name>
    <dbReference type="NCBI Taxonomy" id="579138"/>
    <lineage>
        <taxon>Bacteria</taxon>
        <taxon>Pseudomonadati</taxon>
        <taxon>Pseudomonadota</taxon>
        <taxon>Alphaproteobacteria</taxon>
        <taxon>Sphingomonadales</taxon>
        <taxon>Zymomonadaceae</taxon>
        <taxon>Zymomonas</taxon>
    </lineage>
</organism>
<accession>F8EW00</accession>
<dbReference type="KEGG" id="zmp:Zymop_1520"/>